<reference evidence="3" key="1">
    <citation type="journal article" date="2019" name="Int. J. Syst. Evol. Microbiol.">
        <title>The Global Catalogue of Microorganisms (GCM) 10K type strain sequencing project: providing services to taxonomists for standard genome sequencing and annotation.</title>
        <authorList>
            <consortium name="The Broad Institute Genomics Platform"/>
            <consortium name="The Broad Institute Genome Sequencing Center for Infectious Disease"/>
            <person name="Wu L."/>
            <person name="Ma J."/>
        </authorList>
    </citation>
    <scope>NUCLEOTIDE SEQUENCE [LARGE SCALE GENOMIC DNA]</scope>
    <source>
        <strain evidence="3">JCM 17923</strain>
    </source>
</reference>
<comment type="caution">
    <text evidence="2">The sequence shown here is derived from an EMBL/GenBank/DDBJ whole genome shotgun (WGS) entry which is preliminary data.</text>
</comment>
<feature type="region of interest" description="Disordered" evidence="1">
    <location>
        <begin position="1"/>
        <end position="28"/>
    </location>
</feature>
<keyword evidence="3" id="KW-1185">Reference proteome</keyword>
<evidence type="ECO:0000313" key="2">
    <source>
        <dbReference type="EMBL" id="GAA4368677.1"/>
    </source>
</evidence>
<organism evidence="2 3">
    <name type="scientific">Hymenobacter saemangeumensis</name>
    <dbReference type="NCBI Taxonomy" id="1084522"/>
    <lineage>
        <taxon>Bacteria</taxon>
        <taxon>Pseudomonadati</taxon>
        <taxon>Bacteroidota</taxon>
        <taxon>Cytophagia</taxon>
        <taxon>Cytophagales</taxon>
        <taxon>Hymenobacteraceae</taxon>
        <taxon>Hymenobacter</taxon>
    </lineage>
</organism>
<gene>
    <name evidence="2" type="ORF">GCM10023185_41630</name>
</gene>
<proteinExistence type="predicted"/>
<dbReference type="EMBL" id="BAABGZ010000080">
    <property type="protein sequence ID" value="GAA4368677.1"/>
    <property type="molecule type" value="Genomic_DNA"/>
</dbReference>
<protein>
    <submittedName>
        <fullName evidence="2">Uncharacterized protein</fullName>
    </submittedName>
</protein>
<evidence type="ECO:0000256" key="1">
    <source>
        <dbReference type="SAM" id="MobiDB-lite"/>
    </source>
</evidence>
<name>A0ABP8IRE8_9BACT</name>
<dbReference type="Proteomes" id="UP001501153">
    <property type="component" value="Unassembled WGS sequence"/>
</dbReference>
<evidence type="ECO:0000313" key="3">
    <source>
        <dbReference type="Proteomes" id="UP001501153"/>
    </source>
</evidence>
<accession>A0ABP8IRE8</accession>
<sequence>MSLVVQRRNQYSRRQSGSPPHQGGGGARAYLTEKLGEAAGVLVQVSRFRYLPGPRTPVLFLSPPICYRAAATRRTDTRCL</sequence>
<dbReference type="RefSeq" id="WP_345238083.1">
    <property type="nucleotide sequence ID" value="NZ_BAABGZ010000080.1"/>
</dbReference>